<name>A0A6J6SZ44_9ZZZZ</name>
<dbReference type="AlphaFoldDB" id="A0A6J6SZ44"/>
<reference evidence="2" key="1">
    <citation type="submission" date="2020-05" db="EMBL/GenBank/DDBJ databases">
        <authorList>
            <person name="Chiriac C."/>
            <person name="Salcher M."/>
            <person name="Ghai R."/>
            <person name="Kavagutti S V."/>
        </authorList>
    </citation>
    <scope>NUCLEOTIDE SEQUENCE</scope>
</reference>
<gene>
    <name evidence="2" type="ORF">UFOPK2656_02821</name>
    <name evidence="3" type="ORF">UFOPK3651_03036</name>
    <name evidence="4" type="ORF">UFOPK3931_01849</name>
    <name evidence="1" type="ORF">UFOPK4189_03105</name>
</gene>
<dbReference type="EMBL" id="CAESGF010000029">
    <property type="protein sequence ID" value="CAB4365359.1"/>
    <property type="molecule type" value="Genomic_DNA"/>
</dbReference>
<dbReference type="EMBL" id="CAFBOL010000050">
    <property type="protein sequence ID" value="CAB4996728.1"/>
    <property type="molecule type" value="Genomic_DNA"/>
</dbReference>
<evidence type="ECO:0000313" key="4">
    <source>
        <dbReference type="EMBL" id="CAB4996728.1"/>
    </source>
</evidence>
<evidence type="ECO:0000313" key="2">
    <source>
        <dbReference type="EMBL" id="CAB4739973.1"/>
    </source>
</evidence>
<evidence type="ECO:0000313" key="1">
    <source>
        <dbReference type="EMBL" id="CAB4365359.1"/>
    </source>
</evidence>
<evidence type="ECO:0000313" key="3">
    <source>
        <dbReference type="EMBL" id="CAB4953799.1"/>
    </source>
</evidence>
<protein>
    <submittedName>
        <fullName evidence="2">Unannotated protein</fullName>
    </submittedName>
</protein>
<proteinExistence type="predicted"/>
<accession>A0A6J6SZ44</accession>
<dbReference type="EMBL" id="CAEZYF010000024">
    <property type="protein sequence ID" value="CAB4739973.1"/>
    <property type="molecule type" value="Genomic_DNA"/>
</dbReference>
<dbReference type="EMBL" id="CAFBMT010000027">
    <property type="protein sequence ID" value="CAB4953799.1"/>
    <property type="molecule type" value="Genomic_DNA"/>
</dbReference>
<sequence length="513" mass="53236">MATGGAGPEWIEIIDADPSAFGAGASLSADRPRPAWVRGGSRSVVGLVVLALVGGAAVVGTRLQPWHRGPHSLSFPAPGVVPAGDGHWVFDTPPGTLVGAGTGTPAPNEPGSYAMSEFTGYVFADADASIGFVRGASSTGRSAMFSTRTYDALVTGGTAATVQGVPAVITQAVNATTNRIDVEFGPIDGQLFDVTAEHLTMQEALRFADAVGLRDGTPTISDDRALAGMQPVVGARDLTRVYSLLSNTGEQSIPQTWLVFASYRSADGIATVGSIPFAGSDVPRLLRLLLPGGVERTVHGVTGLAAADAVRISTDPFSNNSVVMWQEDGRLVMVSSSGTIDATVALAETVRAATAAEWGDVVDVAARTPNPLSSKYDPPKGTEITLLDSIDPNGGQFTLSATWQHSEFTACAIVDGFRTCARSSPFYGPTLIPLTAYGMHLVVAVVPAEETNAPEVRVRHATSPTNVEAFALEDWGTALPGPTLGLLIQDDAVSVELWNGGELVRSVSFPPTA</sequence>
<organism evidence="2">
    <name type="scientific">freshwater metagenome</name>
    <dbReference type="NCBI Taxonomy" id="449393"/>
    <lineage>
        <taxon>unclassified sequences</taxon>
        <taxon>metagenomes</taxon>
        <taxon>ecological metagenomes</taxon>
    </lineage>
</organism>